<protein>
    <recommendedName>
        <fullName evidence="3">EAL domain-containing protein</fullName>
    </recommendedName>
</protein>
<reference evidence="4 5" key="1">
    <citation type="submission" date="2017-05" db="EMBL/GenBank/DDBJ databases">
        <title>Genome Analysis of Maritalea myrionectae HL2708#5.</title>
        <authorList>
            <consortium name="Cotde Inc.-PKNU"/>
            <person name="Jang D."/>
            <person name="Oh H.-M."/>
        </authorList>
    </citation>
    <scope>NUCLEOTIDE SEQUENCE [LARGE SCALE GENOMIC DNA]</scope>
    <source>
        <strain evidence="4 5">HL2708#5</strain>
    </source>
</reference>
<sequence>MRALILFFIFVACLSVGITAYFGLGVTLMDAILLFSVSALTCFMIVEGLFRRRTEKYLAQRVSEIAQQLGVVARTNEIMSDQVNYLSNINVNNRLEDVESDISVLGTVVRELAEAVAEVEELQATQAMAPPPAPEPAPSQETAYNVSPLKAANRSSTAADREESDLPISILQDALAEGRVRQYLQPIVTLPNRRTLGYDLVPKIEQVGGKFLNANEFLPNADRTGTISELEQMLVRQGANIIHRSNITGDPTSLFVPISYCLLNDADACERLVSLVQSNRAVTASLFLTMDEEKYAALNETQRTNLSQFVKIGVGLCLDNVRSLRLNFQDLYARGVKYVKADTQRFIEKPQSYSDLHNADVADFVKRYDVGLIMDNVIQEEQILMLLDDKIPFAQGEHIAPPSPVRPDLLGEKQKVQSSAY</sequence>
<dbReference type="GO" id="GO:0071111">
    <property type="term" value="F:cyclic-guanylate-specific phosphodiesterase activity"/>
    <property type="evidence" value="ECO:0007669"/>
    <property type="project" value="InterPro"/>
</dbReference>
<dbReference type="InterPro" id="IPR050706">
    <property type="entry name" value="Cyclic-di-GMP_PDE-like"/>
</dbReference>
<dbReference type="InterPro" id="IPR035919">
    <property type="entry name" value="EAL_sf"/>
</dbReference>
<dbReference type="EMBL" id="CP021330">
    <property type="protein sequence ID" value="AVX05316.1"/>
    <property type="molecule type" value="Genomic_DNA"/>
</dbReference>
<dbReference type="SUPFAM" id="SSF141868">
    <property type="entry name" value="EAL domain-like"/>
    <property type="match status" value="1"/>
</dbReference>
<evidence type="ECO:0000313" key="4">
    <source>
        <dbReference type="EMBL" id="AVX05316.1"/>
    </source>
</evidence>
<keyword evidence="2" id="KW-0472">Membrane</keyword>
<gene>
    <name evidence="4" type="ORF">MXMO3_02805</name>
</gene>
<evidence type="ECO:0000313" key="5">
    <source>
        <dbReference type="Proteomes" id="UP000258927"/>
    </source>
</evidence>
<dbReference type="PROSITE" id="PS50883">
    <property type="entry name" value="EAL"/>
    <property type="match status" value="1"/>
</dbReference>
<feature type="transmembrane region" description="Helical" evidence="2">
    <location>
        <begin position="29"/>
        <end position="50"/>
    </location>
</feature>
<dbReference type="Pfam" id="PF00563">
    <property type="entry name" value="EAL"/>
    <property type="match status" value="1"/>
</dbReference>
<keyword evidence="5" id="KW-1185">Reference proteome</keyword>
<dbReference type="InterPro" id="IPR001633">
    <property type="entry name" value="EAL_dom"/>
</dbReference>
<dbReference type="RefSeq" id="WP_027833666.1">
    <property type="nucleotide sequence ID" value="NZ_CP021330.1"/>
</dbReference>
<dbReference type="PANTHER" id="PTHR33121:SF79">
    <property type="entry name" value="CYCLIC DI-GMP PHOSPHODIESTERASE PDED-RELATED"/>
    <property type="match status" value="1"/>
</dbReference>
<dbReference type="STRING" id="1122213.GCA_000423365_00440"/>
<feature type="region of interest" description="Disordered" evidence="1">
    <location>
        <begin position="399"/>
        <end position="421"/>
    </location>
</feature>
<dbReference type="PANTHER" id="PTHR33121">
    <property type="entry name" value="CYCLIC DI-GMP PHOSPHODIESTERASE PDEF"/>
    <property type="match status" value="1"/>
</dbReference>
<dbReference type="SMART" id="SM00052">
    <property type="entry name" value="EAL"/>
    <property type="match status" value="1"/>
</dbReference>
<evidence type="ECO:0000259" key="3">
    <source>
        <dbReference type="PROSITE" id="PS50883"/>
    </source>
</evidence>
<feature type="domain" description="EAL" evidence="3">
    <location>
        <begin position="164"/>
        <end position="416"/>
    </location>
</feature>
<dbReference type="Gene3D" id="3.20.20.450">
    <property type="entry name" value="EAL domain"/>
    <property type="match status" value="1"/>
</dbReference>
<keyword evidence="2" id="KW-0812">Transmembrane</keyword>
<evidence type="ECO:0000256" key="1">
    <source>
        <dbReference type="SAM" id="MobiDB-lite"/>
    </source>
</evidence>
<keyword evidence="2" id="KW-1133">Transmembrane helix</keyword>
<dbReference type="AlphaFoldDB" id="A0A2R4MHH4"/>
<evidence type="ECO:0000256" key="2">
    <source>
        <dbReference type="SAM" id="Phobius"/>
    </source>
</evidence>
<dbReference type="Proteomes" id="UP000258927">
    <property type="component" value="Chromosome"/>
</dbReference>
<organism evidence="4 5">
    <name type="scientific">Maritalea myrionectae</name>
    <dbReference type="NCBI Taxonomy" id="454601"/>
    <lineage>
        <taxon>Bacteria</taxon>
        <taxon>Pseudomonadati</taxon>
        <taxon>Pseudomonadota</taxon>
        <taxon>Alphaproteobacteria</taxon>
        <taxon>Hyphomicrobiales</taxon>
        <taxon>Devosiaceae</taxon>
        <taxon>Maritalea</taxon>
    </lineage>
</organism>
<proteinExistence type="predicted"/>
<name>A0A2R4MHH4_9HYPH</name>
<accession>A0A2R4MHH4</accession>
<dbReference type="KEGG" id="mmyr:MXMO3_02805"/>